<dbReference type="EMBL" id="QGKV02001556">
    <property type="protein sequence ID" value="KAF3518384.1"/>
    <property type="molecule type" value="Genomic_DNA"/>
</dbReference>
<reference evidence="2" key="2">
    <citation type="submission" date="2019-12" db="EMBL/GenBank/DDBJ databases">
        <authorList>
            <person name="Studholme D.J."/>
            <person name="Sarris P."/>
        </authorList>
    </citation>
    <scope>NUCLEOTIDE SEQUENCE</scope>
    <source>
        <strain evidence="2">PFS-1207/04</strain>
        <tissue evidence="2">Leaf</tissue>
    </source>
</reference>
<reference evidence="1" key="1">
    <citation type="submission" date="2019-12" db="EMBL/GenBank/DDBJ databases">
        <title>Genome sequencing and annotation of Brassica cretica.</title>
        <authorList>
            <person name="Studholme D.J."/>
            <person name="Sarris P.F."/>
        </authorList>
    </citation>
    <scope>NUCLEOTIDE SEQUENCE</scope>
    <source>
        <strain evidence="1">PFS-102/07</strain>
        <tissue evidence="1">Leaf</tissue>
    </source>
</reference>
<accession>A0A3N6Q4T0</accession>
<comment type="caution">
    <text evidence="1">The sequence shown here is derived from an EMBL/GenBank/DDBJ whole genome shotgun (WGS) entry which is preliminary data.</text>
</comment>
<evidence type="ECO:0000313" key="2">
    <source>
        <dbReference type="EMBL" id="KAF3518384.1"/>
    </source>
</evidence>
<reference evidence="2 3" key="3">
    <citation type="journal article" date="2020" name="BMC Genomics">
        <title>Intraspecific diversification of the crop wild relative Brassica cretica Lam. using demographic model selection.</title>
        <authorList>
            <person name="Kioukis A."/>
            <person name="Michalopoulou V.A."/>
            <person name="Briers L."/>
            <person name="Pirintsos S."/>
            <person name="Studholme D.J."/>
            <person name="Pavlidis P."/>
            <person name="Sarris P.F."/>
        </authorList>
    </citation>
    <scope>NUCLEOTIDE SEQUENCE [LARGE SCALE GENOMIC DNA]</scope>
    <source>
        <strain evidence="3">cv. PFS-1207/04</strain>
        <strain evidence="2">PFS-1207/04</strain>
    </source>
</reference>
<gene>
    <name evidence="2" type="ORF">DY000_02064095</name>
    <name evidence="1" type="ORF">F2Q70_00022013</name>
</gene>
<dbReference type="Proteomes" id="UP000266723">
    <property type="component" value="Unassembled WGS sequence"/>
</dbReference>
<name>A0A3N6Q4T0_BRACR</name>
<protein>
    <submittedName>
        <fullName evidence="1">Uncharacterized protein</fullName>
    </submittedName>
</protein>
<sequence>MTQVAMDTMTYRREVLITDGDGEDEACSGRKSEIVTHLLRHRRWFRLTLTTATNKDVVSPVTCGSWPCGLAPVVIKTCNG</sequence>
<keyword evidence="3" id="KW-1185">Reference proteome</keyword>
<dbReference type="EMBL" id="QGKY02001925">
    <property type="protein sequence ID" value="KAF2545724.1"/>
    <property type="molecule type" value="Genomic_DNA"/>
</dbReference>
<evidence type="ECO:0000313" key="1">
    <source>
        <dbReference type="EMBL" id="KAF2545724.1"/>
    </source>
</evidence>
<evidence type="ECO:0000313" key="3">
    <source>
        <dbReference type="Proteomes" id="UP000266723"/>
    </source>
</evidence>
<proteinExistence type="predicted"/>
<organism evidence="1">
    <name type="scientific">Brassica cretica</name>
    <name type="common">Mustard</name>
    <dbReference type="NCBI Taxonomy" id="69181"/>
    <lineage>
        <taxon>Eukaryota</taxon>
        <taxon>Viridiplantae</taxon>
        <taxon>Streptophyta</taxon>
        <taxon>Embryophyta</taxon>
        <taxon>Tracheophyta</taxon>
        <taxon>Spermatophyta</taxon>
        <taxon>Magnoliopsida</taxon>
        <taxon>eudicotyledons</taxon>
        <taxon>Gunneridae</taxon>
        <taxon>Pentapetalae</taxon>
        <taxon>rosids</taxon>
        <taxon>malvids</taxon>
        <taxon>Brassicales</taxon>
        <taxon>Brassicaceae</taxon>
        <taxon>Brassiceae</taxon>
        <taxon>Brassica</taxon>
    </lineage>
</organism>
<dbReference type="AlphaFoldDB" id="A0A3N6Q4T0"/>